<feature type="repeat" description="TPR" evidence="1">
    <location>
        <begin position="609"/>
        <end position="642"/>
    </location>
</feature>
<feature type="transmembrane region" description="Helical" evidence="2">
    <location>
        <begin position="155"/>
        <end position="175"/>
    </location>
</feature>
<sequence>MILIGHSPILVRNHRFDQMAGPPPAPLSFGERLRRWAMLAIGVLWWTVSREAGYTISGHALVDLLVVLGAVAGAWRRGLPWQDGLLWMLLSRRLHYDALSSLGGFPHLVILSWVIVAFLLTMVNKEGSRALLVIAHASLTMDAGMVKPIGMGMTIGWETSALDLLLLSWILRTLFLPRIESLSAPQPPGKMAYGFFLAAIWLLHWHRTGPASVLTGRYILTASLLLTFCIRLGAFDLSARDAVEALAISGLPICLIALGMGLADASDLAVLWRKRFFAGGLHPNLFGAWSLAMCLILAVPGSLCWIPAEGRRVMRGFGLGVYALMLFGAGSRIMLGLMLLALLVGVVIAAGRWRWLIPLGGMAGGFVALRILQEASWMEWTHNERWYIWASAWQAVSASLWTGKGIFAYAFLPQTIPLDRALWVYDWNYPHTHHLFLEALLWGGVPLVVMLGYLLIARYRRAAEAGETLWIPLLALNVAGLADFVWFTPGQLALGLLLLYLPDNSPSRPAYAGRPRGSWRGVGLALGLLAGVGLAFLPDAHRLTQEAIAAYSARNKNWSEVFDQANRLAPWRIEGRLLRLLFAWSAGVTPTPKDRAIVADLRCQWPDYYLLAYLEGRLALLAGSPEEAASHFRRSLALEPRDVYGIRWGLLALSEDAQGRDPASAAWQACQRIPWGGPLLLDHPVRGPAFRTMVKNGLLATPPSDVFALLPALTVTDSLLRGGERIDPACLDSWLLPGMPHWMREYALGLRLTAAGLASPEATLAACARDWPEYGVSRLLACLWAADRYDRFDLITSAARRLAAIWNYRNKNDEDLESPFLLSRALIARKEPMEAARLAARLLPMDPGNPWLLERYGDALAAAGSMPEARATWQEALSALPAARLEPGFPAGPRLGLAQVGDQWTLFFERALRRFDSLAPAYHREQWNALADRLQRKIKG</sequence>
<accession>A0A367ZLF9</accession>
<feature type="transmembrane region" description="Helical" evidence="2">
    <location>
        <begin position="216"/>
        <end position="234"/>
    </location>
</feature>
<feature type="transmembrane region" description="Helical" evidence="2">
    <location>
        <begin position="320"/>
        <end position="349"/>
    </location>
</feature>
<keyword evidence="2" id="KW-1133">Transmembrane helix</keyword>
<comment type="caution">
    <text evidence="3">The sequence shown here is derived from an EMBL/GenBank/DDBJ whole genome shotgun (WGS) entry which is preliminary data.</text>
</comment>
<dbReference type="EMBL" id="QOQW01000021">
    <property type="protein sequence ID" value="RCK78599.1"/>
    <property type="molecule type" value="Genomic_DNA"/>
</dbReference>
<keyword evidence="2" id="KW-0812">Transmembrane</keyword>
<dbReference type="Gene3D" id="1.25.40.10">
    <property type="entry name" value="Tetratricopeptide repeat domain"/>
    <property type="match status" value="1"/>
</dbReference>
<feature type="transmembrane region" description="Helical" evidence="2">
    <location>
        <begin position="187"/>
        <end position="204"/>
    </location>
</feature>
<feature type="transmembrane region" description="Helical" evidence="2">
    <location>
        <begin position="246"/>
        <end position="266"/>
    </location>
</feature>
<dbReference type="AlphaFoldDB" id="A0A367ZLF9"/>
<protein>
    <submittedName>
        <fullName evidence="3">Uncharacterized protein</fullName>
    </submittedName>
</protein>
<feature type="transmembrane region" description="Helical" evidence="2">
    <location>
        <begin position="432"/>
        <end position="457"/>
    </location>
</feature>
<dbReference type="PROSITE" id="PS50005">
    <property type="entry name" value="TPR"/>
    <property type="match status" value="1"/>
</dbReference>
<proteinExistence type="predicted"/>
<evidence type="ECO:0000256" key="1">
    <source>
        <dbReference type="PROSITE-ProRule" id="PRU00339"/>
    </source>
</evidence>
<evidence type="ECO:0000313" key="3">
    <source>
        <dbReference type="EMBL" id="RCK78599.1"/>
    </source>
</evidence>
<feature type="transmembrane region" description="Helical" evidence="2">
    <location>
        <begin position="355"/>
        <end position="372"/>
    </location>
</feature>
<organism evidence="3 4">
    <name type="scientific">Candidatus Ozemobacter sibiricus</name>
    <dbReference type="NCBI Taxonomy" id="2268124"/>
    <lineage>
        <taxon>Bacteria</taxon>
        <taxon>Candidatus Ozemobacteria</taxon>
        <taxon>Candidatus Ozemobacterales</taxon>
        <taxon>Candidatus Ozemobacteraceae</taxon>
        <taxon>Candidatus Ozemobacter</taxon>
    </lineage>
</organism>
<feature type="transmembrane region" description="Helical" evidence="2">
    <location>
        <begin position="392"/>
        <end position="412"/>
    </location>
</feature>
<feature type="transmembrane region" description="Helical" evidence="2">
    <location>
        <begin position="286"/>
        <end position="308"/>
    </location>
</feature>
<dbReference type="SUPFAM" id="SSF48452">
    <property type="entry name" value="TPR-like"/>
    <property type="match status" value="1"/>
</dbReference>
<dbReference type="Proteomes" id="UP000252355">
    <property type="component" value="Unassembled WGS sequence"/>
</dbReference>
<feature type="transmembrane region" description="Helical" evidence="2">
    <location>
        <begin position="98"/>
        <end position="123"/>
    </location>
</feature>
<gene>
    <name evidence="3" type="ORF">OZSIB_1321</name>
</gene>
<evidence type="ECO:0000313" key="4">
    <source>
        <dbReference type="Proteomes" id="UP000252355"/>
    </source>
</evidence>
<keyword evidence="1" id="KW-0802">TPR repeat</keyword>
<keyword evidence="2" id="KW-0472">Membrane</keyword>
<dbReference type="InterPro" id="IPR019734">
    <property type="entry name" value="TPR_rpt"/>
</dbReference>
<reference evidence="3 4" key="1">
    <citation type="submission" date="2018-05" db="EMBL/GenBank/DDBJ databases">
        <title>A metagenomic window into the 2 km-deep terrestrial subsurface aquifer revealed taxonomically and functionally diverse microbial community comprising novel uncultured bacterial lineages.</title>
        <authorList>
            <person name="Kadnikov V.V."/>
            <person name="Mardanov A.V."/>
            <person name="Beletsky A.V."/>
            <person name="Banks D."/>
            <person name="Pimenov N.V."/>
            <person name="Frank Y.A."/>
            <person name="Karnachuk O.V."/>
            <person name="Ravin N.V."/>
        </authorList>
    </citation>
    <scope>NUCLEOTIDE SEQUENCE [LARGE SCALE GENOMIC DNA]</scope>
    <source>
        <strain evidence="3">BY5</strain>
    </source>
</reference>
<evidence type="ECO:0000256" key="2">
    <source>
        <dbReference type="SAM" id="Phobius"/>
    </source>
</evidence>
<name>A0A367ZLF9_9BACT</name>
<feature type="transmembrane region" description="Helical" evidence="2">
    <location>
        <begin position="469"/>
        <end position="499"/>
    </location>
</feature>
<dbReference type="InterPro" id="IPR011990">
    <property type="entry name" value="TPR-like_helical_dom_sf"/>
</dbReference>